<evidence type="ECO:0000256" key="6">
    <source>
        <dbReference type="ARBA" id="ARBA00023288"/>
    </source>
</evidence>
<organism evidence="10 11">
    <name type="scientific">Allostreptomyces psammosilenae</name>
    <dbReference type="NCBI Taxonomy" id="1892865"/>
    <lineage>
        <taxon>Bacteria</taxon>
        <taxon>Bacillati</taxon>
        <taxon>Actinomycetota</taxon>
        <taxon>Actinomycetes</taxon>
        <taxon>Kitasatosporales</taxon>
        <taxon>Streptomycetaceae</taxon>
        <taxon>Allostreptomyces</taxon>
    </lineage>
</organism>
<keyword evidence="6" id="KW-0449">Lipoprotein</keyword>
<dbReference type="PROSITE" id="PS51257">
    <property type="entry name" value="PROKAR_LIPOPROTEIN"/>
    <property type="match status" value="1"/>
</dbReference>
<dbReference type="GO" id="GO:0005886">
    <property type="term" value="C:plasma membrane"/>
    <property type="evidence" value="ECO:0007669"/>
    <property type="project" value="UniProtKB-SubCell"/>
</dbReference>
<name>A0A853A1I0_9ACTN</name>
<dbReference type="InterPro" id="IPR050957">
    <property type="entry name" value="BMP_lipoprotein"/>
</dbReference>
<evidence type="ECO:0000313" key="11">
    <source>
        <dbReference type="Proteomes" id="UP000567795"/>
    </source>
</evidence>
<sequence length="359" mass="37428">MRRVSKLAAVTLAGALALTGCATSSSDGSSSNASSGSSDCGGGEFGKQVGLAYDVGGRGDQSFNDAAARGMDQAVAEFDLVPKEQEPRDGESDEDKVERMRQLAEDGFNPIFGVGYAYAAPIKTIAAQCADVNFAIIDEVVEDVPNVTSLVFAEEQGSYLAGVAAALKTETDRVAFIGGVNTPLIQKFEAGFVQGVTDTNPDVQVDVQYISQPPEMSGFNDPAAGKSVANGLMDAGADVIFTAAGGSGAGAIEAIAAKNTEDSPRWAIGVDSDQYNQETLAQYKDVILTSMVKNVDGAVYEYIKSTVEGEPQTGVQRHDLSTDGVYLATSGGYIDDIAEQLEEAKQKIISGEIEVATTP</sequence>
<dbReference type="AlphaFoldDB" id="A0A853A1I0"/>
<evidence type="ECO:0000256" key="1">
    <source>
        <dbReference type="ARBA" id="ARBA00004193"/>
    </source>
</evidence>
<keyword evidence="4 8" id="KW-0732">Signal</keyword>
<evidence type="ECO:0000256" key="7">
    <source>
        <dbReference type="SAM" id="MobiDB-lite"/>
    </source>
</evidence>
<feature type="signal peptide" evidence="8">
    <location>
        <begin position="1"/>
        <end position="22"/>
    </location>
</feature>
<dbReference type="InterPro" id="IPR028082">
    <property type="entry name" value="Peripla_BP_I"/>
</dbReference>
<protein>
    <submittedName>
        <fullName evidence="10">Basic membrane protein A</fullName>
    </submittedName>
</protein>
<gene>
    <name evidence="10" type="ORF">FHU37_005026</name>
</gene>
<evidence type="ECO:0000256" key="5">
    <source>
        <dbReference type="ARBA" id="ARBA00023136"/>
    </source>
</evidence>
<comment type="similarity">
    <text evidence="2">Belongs to the BMP lipoprotein family.</text>
</comment>
<dbReference type="InterPro" id="IPR003760">
    <property type="entry name" value="PnrA-like"/>
</dbReference>
<dbReference type="PANTHER" id="PTHR34296">
    <property type="entry name" value="TRANSCRIPTIONAL ACTIVATOR PROTEIN MED"/>
    <property type="match status" value="1"/>
</dbReference>
<evidence type="ECO:0000256" key="3">
    <source>
        <dbReference type="ARBA" id="ARBA00022475"/>
    </source>
</evidence>
<evidence type="ECO:0000313" key="10">
    <source>
        <dbReference type="EMBL" id="NYI07997.1"/>
    </source>
</evidence>
<dbReference type="CDD" id="cd06354">
    <property type="entry name" value="PBP1_PrnA-like"/>
    <property type="match status" value="1"/>
</dbReference>
<keyword evidence="3" id="KW-1003">Cell membrane</keyword>
<dbReference type="RefSeq" id="WP_179816902.1">
    <property type="nucleotide sequence ID" value="NZ_JACBZD010000002.1"/>
</dbReference>
<comment type="subcellular location">
    <subcellularLocation>
        <location evidence="1">Cell membrane</location>
        <topology evidence="1">Lipid-anchor</topology>
    </subcellularLocation>
</comment>
<dbReference type="PANTHER" id="PTHR34296:SF2">
    <property type="entry name" value="ABC TRANSPORTER GUANOSINE-BINDING PROTEIN NUPN"/>
    <property type="match status" value="1"/>
</dbReference>
<keyword evidence="11" id="KW-1185">Reference proteome</keyword>
<dbReference type="Gene3D" id="3.40.50.2300">
    <property type="match status" value="2"/>
</dbReference>
<feature type="region of interest" description="Disordered" evidence="7">
    <location>
        <begin position="21"/>
        <end position="41"/>
    </location>
</feature>
<feature type="domain" description="ABC transporter substrate-binding protein PnrA-like" evidence="9">
    <location>
        <begin position="52"/>
        <end position="356"/>
    </location>
</feature>
<feature type="compositionally biased region" description="Low complexity" evidence="7">
    <location>
        <begin position="21"/>
        <end position="38"/>
    </location>
</feature>
<feature type="chain" id="PRO_5039731343" evidence="8">
    <location>
        <begin position="23"/>
        <end position="359"/>
    </location>
</feature>
<dbReference type="Pfam" id="PF02608">
    <property type="entry name" value="Bmp"/>
    <property type="match status" value="1"/>
</dbReference>
<comment type="caution">
    <text evidence="10">The sequence shown here is derived from an EMBL/GenBank/DDBJ whole genome shotgun (WGS) entry which is preliminary data.</text>
</comment>
<evidence type="ECO:0000256" key="8">
    <source>
        <dbReference type="SAM" id="SignalP"/>
    </source>
</evidence>
<evidence type="ECO:0000256" key="2">
    <source>
        <dbReference type="ARBA" id="ARBA00008610"/>
    </source>
</evidence>
<dbReference type="Proteomes" id="UP000567795">
    <property type="component" value="Unassembled WGS sequence"/>
</dbReference>
<keyword evidence="5" id="KW-0472">Membrane</keyword>
<dbReference type="SUPFAM" id="SSF53822">
    <property type="entry name" value="Periplasmic binding protein-like I"/>
    <property type="match status" value="1"/>
</dbReference>
<proteinExistence type="inferred from homology"/>
<accession>A0A853A1I0</accession>
<evidence type="ECO:0000259" key="9">
    <source>
        <dbReference type="Pfam" id="PF02608"/>
    </source>
</evidence>
<evidence type="ECO:0000256" key="4">
    <source>
        <dbReference type="ARBA" id="ARBA00022729"/>
    </source>
</evidence>
<reference evidence="10 11" key="1">
    <citation type="submission" date="2020-07" db="EMBL/GenBank/DDBJ databases">
        <title>Sequencing the genomes of 1000 actinobacteria strains.</title>
        <authorList>
            <person name="Klenk H.-P."/>
        </authorList>
    </citation>
    <scope>NUCLEOTIDE SEQUENCE [LARGE SCALE GENOMIC DNA]</scope>
    <source>
        <strain evidence="10 11">DSM 42178</strain>
    </source>
</reference>
<dbReference type="EMBL" id="JACBZD010000002">
    <property type="protein sequence ID" value="NYI07997.1"/>
    <property type="molecule type" value="Genomic_DNA"/>
</dbReference>